<evidence type="ECO:0000259" key="9">
    <source>
        <dbReference type="Pfam" id="PF16854"/>
    </source>
</evidence>
<feature type="compositionally biased region" description="Low complexity" evidence="7">
    <location>
        <begin position="718"/>
        <end position="733"/>
    </location>
</feature>
<protein>
    <submittedName>
        <fullName evidence="10">VPS53</fullName>
    </submittedName>
</protein>
<gene>
    <name evidence="10" type="ORF">J8A68_003903</name>
</gene>
<keyword evidence="5" id="KW-0333">Golgi apparatus</keyword>
<proteinExistence type="inferred from homology"/>
<organism evidence="10 11">
    <name type="scientific">[Candida] subhashii</name>
    <dbReference type="NCBI Taxonomy" id="561895"/>
    <lineage>
        <taxon>Eukaryota</taxon>
        <taxon>Fungi</taxon>
        <taxon>Dikarya</taxon>
        <taxon>Ascomycota</taxon>
        <taxon>Saccharomycotina</taxon>
        <taxon>Pichiomycetes</taxon>
        <taxon>Debaryomycetaceae</taxon>
        <taxon>Spathaspora</taxon>
    </lineage>
</organism>
<dbReference type="GO" id="GO:0042147">
    <property type="term" value="P:retrograde transport, endosome to Golgi"/>
    <property type="evidence" value="ECO:0007669"/>
    <property type="project" value="InterPro"/>
</dbReference>
<evidence type="ECO:0000313" key="11">
    <source>
        <dbReference type="Proteomes" id="UP000694255"/>
    </source>
</evidence>
<dbReference type="GO" id="GO:0010008">
    <property type="term" value="C:endosome membrane"/>
    <property type="evidence" value="ECO:0007669"/>
    <property type="project" value="UniProtKB-SubCell"/>
</dbReference>
<dbReference type="InterPro" id="IPR007234">
    <property type="entry name" value="Vps53_N"/>
</dbReference>
<dbReference type="Pfam" id="PF04100">
    <property type="entry name" value="Vps53_N"/>
    <property type="match status" value="1"/>
</dbReference>
<dbReference type="PANTHER" id="PTHR12820">
    <property type="entry name" value="VACUOLAR SORTING PROTEIN 53"/>
    <property type="match status" value="1"/>
</dbReference>
<dbReference type="OrthoDB" id="10261632at2759"/>
<evidence type="ECO:0000256" key="1">
    <source>
        <dbReference type="ARBA" id="ARBA00004150"/>
    </source>
</evidence>
<dbReference type="GeneID" id="73470703"/>
<comment type="similarity">
    <text evidence="3">Belongs to the VPS53 family.</text>
</comment>
<feature type="region of interest" description="Disordered" evidence="7">
    <location>
        <begin position="718"/>
        <end position="739"/>
    </location>
</feature>
<dbReference type="InterPro" id="IPR039766">
    <property type="entry name" value="Vps53"/>
</dbReference>
<evidence type="ECO:0000256" key="2">
    <source>
        <dbReference type="ARBA" id="ARBA00004481"/>
    </source>
</evidence>
<keyword evidence="4" id="KW-0967">Endosome</keyword>
<feature type="domain" description="Vps53 C-terminal" evidence="9">
    <location>
        <begin position="587"/>
        <end position="678"/>
    </location>
</feature>
<evidence type="ECO:0000256" key="3">
    <source>
        <dbReference type="ARBA" id="ARBA00008628"/>
    </source>
</evidence>
<comment type="caution">
    <text evidence="10">The sequence shown here is derived from an EMBL/GenBank/DDBJ whole genome shotgun (WGS) entry which is preliminary data.</text>
</comment>
<dbReference type="InterPro" id="IPR031745">
    <property type="entry name" value="Vps53_C"/>
</dbReference>
<dbReference type="Proteomes" id="UP000694255">
    <property type="component" value="Unassembled WGS sequence"/>
</dbReference>
<keyword evidence="6" id="KW-0472">Membrane</keyword>
<dbReference type="PANTHER" id="PTHR12820:SF0">
    <property type="entry name" value="VACUOLAR PROTEIN SORTING-ASSOCIATED PROTEIN 53 HOMOLOG"/>
    <property type="match status" value="1"/>
</dbReference>
<name>A0A8J5QKS5_9ASCO</name>
<evidence type="ECO:0000256" key="6">
    <source>
        <dbReference type="ARBA" id="ARBA00023136"/>
    </source>
</evidence>
<dbReference type="AlphaFoldDB" id="A0A8J5QKS5"/>
<keyword evidence="11" id="KW-1185">Reference proteome</keyword>
<evidence type="ECO:0000259" key="8">
    <source>
        <dbReference type="Pfam" id="PF04100"/>
    </source>
</evidence>
<reference evidence="10 11" key="1">
    <citation type="journal article" date="2021" name="DNA Res.">
        <title>Genome analysis of Candida subhashii reveals its hybrid nature and dual mitochondrial genome conformations.</title>
        <authorList>
            <person name="Mixao V."/>
            <person name="Hegedusova E."/>
            <person name="Saus E."/>
            <person name="Pryszcz L.P."/>
            <person name="Cillingova A."/>
            <person name="Nosek J."/>
            <person name="Gabaldon T."/>
        </authorList>
    </citation>
    <scope>NUCLEOTIDE SEQUENCE [LARGE SCALE GENOMIC DNA]</scope>
    <source>
        <strain evidence="10 11">CBS 10753</strain>
    </source>
</reference>
<dbReference type="Pfam" id="PF16854">
    <property type="entry name" value="VPS53_C"/>
    <property type="match status" value="1"/>
</dbReference>
<dbReference type="GO" id="GO:0005829">
    <property type="term" value="C:cytosol"/>
    <property type="evidence" value="ECO:0007669"/>
    <property type="project" value="GOC"/>
</dbReference>
<dbReference type="RefSeq" id="XP_049262839.1">
    <property type="nucleotide sequence ID" value="XM_049407806.1"/>
</dbReference>
<evidence type="ECO:0000313" key="10">
    <source>
        <dbReference type="EMBL" id="KAG7662606.1"/>
    </source>
</evidence>
<feature type="domain" description="Vps53 N-terminal" evidence="8">
    <location>
        <begin position="6"/>
        <end position="353"/>
    </location>
</feature>
<dbReference type="EMBL" id="JAGSYN010000167">
    <property type="protein sequence ID" value="KAG7662606.1"/>
    <property type="molecule type" value="Genomic_DNA"/>
</dbReference>
<dbReference type="GO" id="GO:0000938">
    <property type="term" value="C:GARP complex"/>
    <property type="evidence" value="ECO:0007669"/>
    <property type="project" value="InterPro"/>
</dbReference>
<evidence type="ECO:0000256" key="5">
    <source>
        <dbReference type="ARBA" id="ARBA00023034"/>
    </source>
</evidence>
<comment type="subcellular location">
    <subcellularLocation>
        <location evidence="2">Endosome membrane</location>
        <topology evidence="2">Peripheral membrane protein</topology>
    </subcellularLocation>
    <subcellularLocation>
        <location evidence="1">Golgi apparatus</location>
        <location evidence="1">trans-Golgi network membrane</location>
        <topology evidence="1">Peripheral membrane protein</topology>
    </subcellularLocation>
</comment>
<accession>A0A8J5QKS5</accession>
<sequence length="783" mass="91566">MDTYNFDPNVYLNEIFNSPDSLKELPQLLDHTHKYKRQLQQEIKIEINEYDYRNTSSTLSTEIGSLIEDIRQVKANSATTQESITLMTSSIQKLDCYKKNLVLSMTIIKRLQMLVNAHNTLRKIISTHNYKEILQLLSVMKELLSFFKPYRAIDEINKINLMIVNTQNKLTDDIFIDFEDYMEHRYNREEEQLTYGCEILELIDTKYKDKLLNWFYNLQLKDIKAIFNNLDEAGSLDNLDRRYIYFNKILKDIQARYAKAFPQDWRIEVEITKMFCRLTKKDISNLLSRTKPNSKTVLDNLTTTLEFEKNLNQLFQTGDFHQIISSVFEPHLSIWVQEQEKHLNSKLLEFSATSQLPPEFKDEQDISTILRVNNVPNIAVSSTELFKTYHKILTQILKLTNGETLLDLAKLFSKYLFEYHNRILLPILPKNDNDLGSGIESLKYLTMILNTGDYIVNNIDDLAGKFSNIVQEEYKERIPAFDASKEIYFQLINRCISTLVVKLTNDYKYCWREFVNFNWQELDVINDVSSYMAELKKVTIKNIKVALPLIIRDSYIRNFNDRLVELLVTTIANNLKMVKTLNVLSYEQILLDVSSLKELALQFPLYSDPNYDDSKAAETQSSKSYQKFVTNHFHDLESLLKLLMVPTIPVENIIESYFELIGDKSIQNFIKVLNLKKINRNEQSIYVENFKLQLTIEDGSLITSCQLLSNLEDNEDTLSSSTHSSRVSTPVPTDMKSPKLLPVKMNNFEKNLREFAMTGETHVNKFNENIKNFGKFFRKETNE</sequence>
<evidence type="ECO:0000256" key="4">
    <source>
        <dbReference type="ARBA" id="ARBA00022753"/>
    </source>
</evidence>
<evidence type="ECO:0000256" key="7">
    <source>
        <dbReference type="SAM" id="MobiDB-lite"/>
    </source>
</evidence>